<proteinExistence type="predicted"/>
<keyword evidence="2" id="KW-0520">NAD</keyword>
<sequence>MVGSTQKLYGRYSGAGLATKQIKNYLSSVSMLGVCEAMNMGIRYGLDPKVLMSVINTSSGWYYNSPDQNPITGVAVTAASANDFKGKFSTELCKDAIDMAVALSE</sequence>
<dbReference type="Gene3D" id="1.10.1040.10">
    <property type="entry name" value="N-(1-d-carboxylethyl)-l-norvaline Dehydrogenase, domain 2"/>
    <property type="match status" value="1"/>
</dbReference>
<comment type="caution">
    <text evidence="4">The sequence shown here is derived from an EMBL/GenBank/DDBJ whole genome shotgun (WGS) entry which is preliminary data.</text>
</comment>
<evidence type="ECO:0000256" key="2">
    <source>
        <dbReference type="ARBA" id="ARBA00023027"/>
    </source>
</evidence>
<dbReference type="PANTHER" id="PTHR22981">
    <property type="entry name" value="3-HYDROXYISOBUTYRATE DEHYDROGENASE-RELATED"/>
    <property type="match status" value="1"/>
</dbReference>
<protein>
    <submittedName>
        <fullName evidence="4">3-hydroxyisobutyrate</fullName>
    </submittedName>
</protein>
<gene>
    <name evidence="4" type="ORF">SCAR479_00693</name>
</gene>
<reference evidence="4 5" key="1">
    <citation type="submission" date="2024-02" db="EMBL/GenBank/DDBJ databases">
        <title>First draft genome assembly of two strains of Seiridium cardinale.</title>
        <authorList>
            <person name="Emiliani G."/>
            <person name="Scali E."/>
        </authorList>
    </citation>
    <scope>NUCLEOTIDE SEQUENCE [LARGE SCALE GENOMIC DNA]</scope>
    <source>
        <strain evidence="4 5">BM-138-000479</strain>
    </source>
</reference>
<evidence type="ECO:0000259" key="3">
    <source>
        <dbReference type="Pfam" id="PF14833"/>
    </source>
</evidence>
<keyword evidence="5" id="KW-1185">Reference proteome</keyword>
<evidence type="ECO:0000256" key="1">
    <source>
        <dbReference type="ARBA" id="ARBA00023002"/>
    </source>
</evidence>
<feature type="domain" description="3-hydroxyisobutyrate dehydrogenase-like NAD-binding" evidence="3">
    <location>
        <begin position="14"/>
        <end position="95"/>
    </location>
</feature>
<dbReference type="SUPFAM" id="SSF48179">
    <property type="entry name" value="6-phosphogluconate dehydrogenase C-terminal domain-like"/>
    <property type="match status" value="1"/>
</dbReference>
<dbReference type="Proteomes" id="UP001465668">
    <property type="component" value="Unassembled WGS sequence"/>
</dbReference>
<dbReference type="InterPro" id="IPR029154">
    <property type="entry name" value="HIBADH-like_NADP-bd"/>
</dbReference>
<evidence type="ECO:0000313" key="4">
    <source>
        <dbReference type="EMBL" id="KAK9784134.1"/>
    </source>
</evidence>
<keyword evidence="1" id="KW-0560">Oxidoreductase</keyword>
<dbReference type="EMBL" id="JARVKM010000001">
    <property type="protein sequence ID" value="KAK9784134.1"/>
    <property type="molecule type" value="Genomic_DNA"/>
</dbReference>
<dbReference type="PANTHER" id="PTHR22981:SF7">
    <property type="entry name" value="3-HYDROXYISOBUTYRATE DEHYDROGENASE, MITOCHONDRIAL"/>
    <property type="match status" value="1"/>
</dbReference>
<organism evidence="4 5">
    <name type="scientific">Seiridium cardinale</name>
    <dbReference type="NCBI Taxonomy" id="138064"/>
    <lineage>
        <taxon>Eukaryota</taxon>
        <taxon>Fungi</taxon>
        <taxon>Dikarya</taxon>
        <taxon>Ascomycota</taxon>
        <taxon>Pezizomycotina</taxon>
        <taxon>Sordariomycetes</taxon>
        <taxon>Xylariomycetidae</taxon>
        <taxon>Amphisphaeriales</taxon>
        <taxon>Sporocadaceae</taxon>
        <taxon>Seiridium</taxon>
    </lineage>
</organism>
<accession>A0ABR2YA88</accession>
<evidence type="ECO:0000313" key="5">
    <source>
        <dbReference type="Proteomes" id="UP001465668"/>
    </source>
</evidence>
<dbReference type="InterPro" id="IPR013328">
    <property type="entry name" value="6PGD_dom2"/>
</dbReference>
<dbReference type="Pfam" id="PF14833">
    <property type="entry name" value="NAD_binding_11"/>
    <property type="match status" value="1"/>
</dbReference>
<name>A0ABR2YA88_9PEZI</name>
<dbReference type="InterPro" id="IPR008927">
    <property type="entry name" value="6-PGluconate_DH-like_C_sf"/>
</dbReference>